<sequence>MHFDRMHEKLVNRTSMMSLDAISEAVGGGAGCRKQILTISCRDPHRFVLCPNKAVVDCQETVRCSIRYETDARPLAAWGSAGAERTRTI</sequence>
<name>A0A2R6XQT5_MARPO</name>
<keyword evidence="2" id="KW-1185">Reference proteome</keyword>
<gene>
    <name evidence="1" type="ORF">MARPO_0005s0118</name>
</gene>
<dbReference type="Proteomes" id="UP000244005">
    <property type="component" value="Unassembled WGS sequence"/>
</dbReference>
<organism evidence="1 2">
    <name type="scientific">Marchantia polymorpha</name>
    <name type="common">Common liverwort</name>
    <name type="synonym">Marchantia aquatica</name>
    <dbReference type="NCBI Taxonomy" id="3197"/>
    <lineage>
        <taxon>Eukaryota</taxon>
        <taxon>Viridiplantae</taxon>
        <taxon>Streptophyta</taxon>
        <taxon>Embryophyta</taxon>
        <taxon>Marchantiophyta</taxon>
        <taxon>Marchantiopsida</taxon>
        <taxon>Marchantiidae</taxon>
        <taxon>Marchantiales</taxon>
        <taxon>Marchantiaceae</taxon>
        <taxon>Marchantia</taxon>
    </lineage>
</organism>
<proteinExistence type="predicted"/>
<dbReference type="AlphaFoldDB" id="A0A2R6XQT5"/>
<reference evidence="2" key="1">
    <citation type="journal article" date="2017" name="Cell">
        <title>Insights into land plant evolution garnered from the Marchantia polymorpha genome.</title>
        <authorList>
            <person name="Bowman J.L."/>
            <person name="Kohchi T."/>
            <person name="Yamato K.T."/>
            <person name="Jenkins J."/>
            <person name="Shu S."/>
            <person name="Ishizaki K."/>
            <person name="Yamaoka S."/>
            <person name="Nishihama R."/>
            <person name="Nakamura Y."/>
            <person name="Berger F."/>
            <person name="Adam C."/>
            <person name="Aki S.S."/>
            <person name="Althoff F."/>
            <person name="Araki T."/>
            <person name="Arteaga-Vazquez M.A."/>
            <person name="Balasubrmanian S."/>
            <person name="Barry K."/>
            <person name="Bauer D."/>
            <person name="Boehm C.R."/>
            <person name="Briginshaw L."/>
            <person name="Caballero-Perez J."/>
            <person name="Catarino B."/>
            <person name="Chen F."/>
            <person name="Chiyoda S."/>
            <person name="Chovatia M."/>
            <person name="Davies K.M."/>
            <person name="Delmans M."/>
            <person name="Demura T."/>
            <person name="Dierschke T."/>
            <person name="Dolan L."/>
            <person name="Dorantes-Acosta A.E."/>
            <person name="Eklund D.M."/>
            <person name="Florent S.N."/>
            <person name="Flores-Sandoval E."/>
            <person name="Fujiyama A."/>
            <person name="Fukuzawa H."/>
            <person name="Galik B."/>
            <person name="Grimanelli D."/>
            <person name="Grimwood J."/>
            <person name="Grossniklaus U."/>
            <person name="Hamada T."/>
            <person name="Haseloff J."/>
            <person name="Hetherington A.J."/>
            <person name="Higo A."/>
            <person name="Hirakawa Y."/>
            <person name="Hundley H.N."/>
            <person name="Ikeda Y."/>
            <person name="Inoue K."/>
            <person name="Inoue S.I."/>
            <person name="Ishida S."/>
            <person name="Jia Q."/>
            <person name="Kakita M."/>
            <person name="Kanazawa T."/>
            <person name="Kawai Y."/>
            <person name="Kawashima T."/>
            <person name="Kennedy M."/>
            <person name="Kinose K."/>
            <person name="Kinoshita T."/>
            <person name="Kohara Y."/>
            <person name="Koide E."/>
            <person name="Komatsu K."/>
            <person name="Kopischke S."/>
            <person name="Kubo M."/>
            <person name="Kyozuka J."/>
            <person name="Lagercrantz U."/>
            <person name="Lin S.S."/>
            <person name="Lindquist E."/>
            <person name="Lipzen A.M."/>
            <person name="Lu C.W."/>
            <person name="De Luna E."/>
            <person name="Martienssen R.A."/>
            <person name="Minamino N."/>
            <person name="Mizutani M."/>
            <person name="Mizutani M."/>
            <person name="Mochizuki N."/>
            <person name="Monte I."/>
            <person name="Mosher R."/>
            <person name="Nagasaki H."/>
            <person name="Nakagami H."/>
            <person name="Naramoto S."/>
            <person name="Nishitani K."/>
            <person name="Ohtani M."/>
            <person name="Okamoto T."/>
            <person name="Okumura M."/>
            <person name="Phillips J."/>
            <person name="Pollak B."/>
            <person name="Reinders A."/>
            <person name="Rovekamp M."/>
            <person name="Sano R."/>
            <person name="Sawa S."/>
            <person name="Schmid M.W."/>
            <person name="Shirakawa M."/>
            <person name="Solano R."/>
            <person name="Spunde A."/>
            <person name="Suetsugu N."/>
            <person name="Sugano S."/>
            <person name="Sugiyama A."/>
            <person name="Sun R."/>
            <person name="Suzuki Y."/>
            <person name="Takenaka M."/>
            <person name="Takezawa D."/>
            <person name="Tomogane H."/>
            <person name="Tsuzuki M."/>
            <person name="Ueda T."/>
            <person name="Umeda M."/>
            <person name="Ward J.M."/>
            <person name="Watanabe Y."/>
            <person name="Yazaki K."/>
            <person name="Yokoyama R."/>
            <person name="Yoshitake Y."/>
            <person name="Yotsui I."/>
            <person name="Zachgo S."/>
            <person name="Schmutz J."/>
        </authorList>
    </citation>
    <scope>NUCLEOTIDE SEQUENCE [LARGE SCALE GENOMIC DNA]</scope>
    <source>
        <strain evidence="2">Tak-1</strain>
    </source>
</reference>
<dbReference type="Gramene" id="Mp1g04900.1">
    <property type="protein sequence ID" value="Mp1g04900.1.cds1"/>
    <property type="gene ID" value="Mp1g04900"/>
</dbReference>
<dbReference type="EMBL" id="KZ772677">
    <property type="protein sequence ID" value="PTQ48475.1"/>
    <property type="molecule type" value="Genomic_DNA"/>
</dbReference>
<evidence type="ECO:0000313" key="2">
    <source>
        <dbReference type="Proteomes" id="UP000244005"/>
    </source>
</evidence>
<accession>A0A2R6XQT5</accession>
<protein>
    <submittedName>
        <fullName evidence="1">Uncharacterized protein</fullName>
    </submittedName>
</protein>
<evidence type="ECO:0000313" key="1">
    <source>
        <dbReference type="EMBL" id="PTQ48475.1"/>
    </source>
</evidence>